<evidence type="ECO:0000313" key="2">
    <source>
        <dbReference type="Proteomes" id="UP000183982"/>
    </source>
</evidence>
<gene>
    <name evidence="1" type="ORF">SAMN05444000_14211</name>
</gene>
<reference evidence="2" key="1">
    <citation type="submission" date="2016-11" db="EMBL/GenBank/DDBJ databases">
        <authorList>
            <person name="Varghese N."/>
            <person name="Submissions S."/>
        </authorList>
    </citation>
    <scope>NUCLEOTIDE SEQUENCE [LARGE SCALE GENOMIC DNA]</scope>
    <source>
        <strain evidence="2">DSM 100564</strain>
    </source>
</reference>
<dbReference type="Proteomes" id="UP000183982">
    <property type="component" value="Unassembled WGS sequence"/>
</dbReference>
<proteinExistence type="predicted"/>
<dbReference type="EMBL" id="FQZQ01000042">
    <property type="protein sequence ID" value="SHK58513.1"/>
    <property type="molecule type" value="Genomic_DNA"/>
</dbReference>
<dbReference type="AlphaFoldDB" id="A0A1M6TNM4"/>
<sequence length="389" mass="44504">MTVTNYFALSENEKPVIAGSNDAQIGESFSCPVCEKAMRHIDSHLSAGRQVSAYFRHRGAQCRWLDHIGAESMTHLLAKLAIYESGWFFAKQSARAEALPLSPHLVKFFFESCVLEKRIENRVPDLIAVWNGYTIAVEVTCTSGIKTKKKSDLSRLVDMVVEVVVKQSDVRSLSSLAKGVQSQVTDVKNWRVPLDFVSERNRQRLRQAALRATDIELSDFERALKQKAFTPSISHFETEEMDRLIAQNSIGVFLGDPEEVSYFNVPTVHWQYEIWKILQRFNLQKMVSSGWQLTDLGKQLRTEIQQSLFALNYVHQGAYAPSVQCWQRLQHLEEDAYQPPRPVFILPGHSRSALDRREQCLAGEEVSDFVEYYLNTIHPEDGSSRRSFR</sequence>
<organism evidence="1 2">
    <name type="scientific">Shimia gijangensis</name>
    <dbReference type="NCBI Taxonomy" id="1470563"/>
    <lineage>
        <taxon>Bacteria</taxon>
        <taxon>Pseudomonadati</taxon>
        <taxon>Pseudomonadota</taxon>
        <taxon>Alphaproteobacteria</taxon>
        <taxon>Rhodobacterales</taxon>
        <taxon>Roseobacteraceae</taxon>
    </lineage>
</organism>
<accession>A0A1M6TNM4</accession>
<dbReference type="RefSeq" id="WP_073257136.1">
    <property type="nucleotide sequence ID" value="NZ_FQZQ01000042.1"/>
</dbReference>
<evidence type="ECO:0008006" key="3">
    <source>
        <dbReference type="Google" id="ProtNLM"/>
    </source>
</evidence>
<evidence type="ECO:0000313" key="1">
    <source>
        <dbReference type="EMBL" id="SHK58513.1"/>
    </source>
</evidence>
<dbReference type="OrthoDB" id="9134102at2"/>
<protein>
    <recommendedName>
        <fullName evidence="3">Competence protein CoiA-like family protein</fullName>
    </recommendedName>
</protein>
<keyword evidence="2" id="KW-1185">Reference proteome</keyword>
<name>A0A1M6TNM4_9RHOB</name>